<evidence type="ECO:0000259" key="6">
    <source>
        <dbReference type="Pfam" id="PF03717"/>
    </source>
</evidence>
<dbReference type="InterPro" id="IPR005311">
    <property type="entry name" value="PBP_dimer"/>
</dbReference>
<comment type="caution">
    <text evidence="7">The sequence shown here is derived from an EMBL/GenBank/DDBJ whole genome shotgun (WGS) entry which is preliminary data.</text>
</comment>
<feature type="domain" description="Penicillin-binding protein transpeptidase" evidence="5">
    <location>
        <begin position="277"/>
        <end position="607"/>
    </location>
</feature>
<feature type="transmembrane region" description="Helical" evidence="4">
    <location>
        <begin position="21"/>
        <end position="44"/>
    </location>
</feature>
<dbReference type="RefSeq" id="WP_118588993.1">
    <property type="nucleotide sequence ID" value="NZ_JACOOZ010000002.1"/>
</dbReference>
<comment type="subcellular location">
    <subcellularLocation>
        <location evidence="1">Membrane</location>
    </subcellularLocation>
</comment>
<dbReference type="InterPro" id="IPR012338">
    <property type="entry name" value="Beta-lactam/transpept-like"/>
</dbReference>
<evidence type="ECO:0000256" key="1">
    <source>
        <dbReference type="ARBA" id="ARBA00004370"/>
    </source>
</evidence>
<gene>
    <name evidence="7" type="ORF">H8S00_02695</name>
</gene>
<dbReference type="Pfam" id="PF03717">
    <property type="entry name" value="PBP_dimer"/>
    <property type="match status" value="1"/>
</dbReference>
<comment type="similarity">
    <text evidence="2">Belongs to the transpeptidase family.</text>
</comment>
<dbReference type="EMBL" id="JACOOZ010000002">
    <property type="protein sequence ID" value="MBC5666901.1"/>
    <property type="molecule type" value="Genomic_DNA"/>
</dbReference>
<sequence>MSEVRRVRRKRKKLRFGKVANRNLKITSWVIIGFLFILCIRIIYINVAYGDEYSIAVLKQQSFTNNIVPYKRGDIKDRNGNILATSTVVYNMVVDAKMLSKEENQEYLQPTIDAVVKYFGLNTDDLKTSIKEHGTTSYWIAQKDISYDKVKEFKSYCNGDYAKTDLEKKQAAAVKFIYFEREYKRVYPYDTLACSVLGFANKNNEANIGIESSYNSYLKGTEGREYGYMDADNNIETVIKEAKNGDNVVSSIDMNIQRIVQKSIKKYMNKYNPQRIAVVIADPNTGEILAMSDDKTFDLNDPTNLDAYFTKARQKKMSDEKQSAFLNGIWNNFCITDSFEPGSTAKPFTVAAAYEEGVVDEKSTFYCDGFEKVDKFTIKCHKVDGHGTINVKQAVAQSCNDYMMHIGKLLGAKKFIQYQSRFGFGMKTGIDLPNETRGLVYDESRGMGAATLATNSFGQNFTVNMIQMVAGFSSLINGGYYYEPHVVKQIVTEDDRLVKNYSKTLVKQTVTKSTSDYIKQCLRAVVTEGTGSTAAIDGYTIGGKTGTAEKVNTSGTGIGRLKNQYILSFLGCAPCENPQVVCYTLMDTPKENPQATAFNTELWTDIMKQVLPYLGIKKTEKIEQKAKKQSLETEFYSDGIIEGDDGSLVLKDKTYTE</sequence>
<evidence type="ECO:0000256" key="2">
    <source>
        <dbReference type="ARBA" id="ARBA00007171"/>
    </source>
</evidence>
<accession>A0ABR7EZY1</accession>
<evidence type="ECO:0000259" key="5">
    <source>
        <dbReference type="Pfam" id="PF00905"/>
    </source>
</evidence>
<dbReference type="InterPro" id="IPR036138">
    <property type="entry name" value="PBP_dimer_sf"/>
</dbReference>
<protein>
    <submittedName>
        <fullName evidence="7">Penicillin-binding protein 2</fullName>
    </submittedName>
</protein>
<feature type="domain" description="Penicillin-binding protein dimerisation" evidence="6">
    <location>
        <begin position="71"/>
        <end position="238"/>
    </location>
</feature>
<dbReference type="PANTHER" id="PTHR30627:SF26">
    <property type="entry name" value="PENICILLIN-BINDING PROTEIN 2B"/>
    <property type="match status" value="1"/>
</dbReference>
<dbReference type="PANTHER" id="PTHR30627">
    <property type="entry name" value="PEPTIDOGLYCAN D,D-TRANSPEPTIDASE"/>
    <property type="match status" value="1"/>
</dbReference>
<dbReference type="Proteomes" id="UP000597877">
    <property type="component" value="Unassembled WGS sequence"/>
</dbReference>
<evidence type="ECO:0000256" key="3">
    <source>
        <dbReference type="ARBA" id="ARBA00023136"/>
    </source>
</evidence>
<evidence type="ECO:0000313" key="8">
    <source>
        <dbReference type="Proteomes" id="UP000597877"/>
    </source>
</evidence>
<keyword evidence="4" id="KW-1133">Transmembrane helix</keyword>
<keyword evidence="3 4" id="KW-0472">Membrane</keyword>
<dbReference type="Gene3D" id="3.90.1310.10">
    <property type="entry name" value="Penicillin-binding protein 2a (Domain 2)"/>
    <property type="match status" value="1"/>
</dbReference>
<dbReference type="InterPro" id="IPR001460">
    <property type="entry name" value="PCN-bd_Tpept"/>
</dbReference>
<reference evidence="7 8" key="1">
    <citation type="submission" date="2020-08" db="EMBL/GenBank/DDBJ databases">
        <title>Genome public.</title>
        <authorList>
            <person name="Liu C."/>
            <person name="Sun Q."/>
        </authorList>
    </citation>
    <scope>NUCLEOTIDE SEQUENCE [LARGE SCALE GENOMIC DNA]</scope>
    <source>
        <strain evidence="7 8">BX4</strain>
    </source>
</reference>
<evidence type="ECO:0000256" key="4">
    <source>
        <dbReference type="SAM" id="Phobius"/>
    </source>
</evidence>
<dbReference type="SUPFAM" id="SSF56519">
    <property type="entry name" value="Penicillin binding protein dimerisation domain"/>
    <property type="match status" value="1"/>
</dbReference>
<proteinExistence type="inferred from homology"/>
<dbReference type="SUPFAM" id="SSF56601">
    <property type="entry name" value="beta-lactamase/transpeptidase-like"/>
    <property type="match status" value="1"/>
</dbReference>
<organism evidence="7 8">
    <name type="scientific">Eubacterium segne</name>
    <dbReference type="NCBI Taxonomy" id="2763045"/>
    <lineage>
        <taxon>Bacteria</taxon>
        <taxon>Bacillati</taxon>
        <taxon>Bacillota</taxon>
        <taxon>Clostridia</taxon>
        <taxon>Eubacteriales</taxon>
        <taxon>Eubacteriaceae</taxon>
        <taxon>Eubacterium</taxon>
    </lineage>
</organism>
<keyword evidence="8" id="KW-1185">Reference proteome</keyword>
<evidence type="ECO:0000313" key="7">
    <source>
        <dbReference type="EMBL" id="MBC5666901.1"/>
    </source>
</evidence>
<dbReference type="InterPro" id="IPR050515">
    <property type="entry name" value="Beta-lactam/transpept"/>
</dbReference>
<dbReference type="Pfam" id="PF00905">
    <property type="entry name" value="Transpeptidase"/>
    <property type="match status" value="1"/>
</dbReference>
<dbReference type="Gene3D" id="3.40.710.10">
    <property type="entry name" value="DD-peptidase/beta-lactamase superfamily"/>
    <property type="match status" value="1"/>
</dbReference>
<name>A0ABR7EZY1_9FIRM</name>
<keyword evidence="4" id="KW-0812">Transmembrane</keyword>